<dbReference type="Gene3D" id="3.30.70.1230">
    <property type="entry name" value="Nucleotide cyclase"/>
    <property type="match status" value="1"/>
</dbReference>
<dbReference type="InterPro" id="IPR001054">
    <property type="entry name" value="A/G_cyclase"/>
</dbReference>
<protein>
    <recommendedName>
        <fullName evidence="1">Guanylate cyclase domain-containing protein</fullName>
    </recommendedName>
</protein>
<proteinExistence type="predicted"/>
<dbReference type="GO" id="GO:0009190">
    <property type="term" value="P:cyclic nucleotide biosynthetic process"/>
    <property type="evidence" value="ECO:0007669"/>
    <property type="project" value="InterPro"/>
</dbReference>
<dbReference type="EMBL" id="WISB01000037">
    <property type="protein sequence ID" value="MQW68679.1"/>
    <property type="molecule type" value="Genomic_DNA"/>
</dbReference>
<dbReference type="GO" id="GO:0035556">
    <property type="term" value="P:intracellular signal transduction"/>
    <property type="evidence" value="ECO:0007669"/>
    <property type="project" value="InterPro"/>
</dbReference>
<evidence type="ECO:0000259" key="1">
    <source>
        <dbReference type="PROSITE" id="PS50125"/>
    </source>
</evidence>
<dbReference type="PROSITE" id="PS50125">
    <property type="entry name" value="GUANYLATE_CYCLASE_2"/>
    <property type="match status" value="1"/>
</dbReference>
<comment type="caution">
    <text evidence="2">The sequence shown here is derived from an EMBL/GenBank/DDBJ whole genome shotgun (WGS) entry which is preliminary data.</text>
</comment>
<dbReference type="InterPro" id="IPR029787">
    <property type="entry name" value="Nucleotide_cyclase"/>
</dbReference>
<name>A0A6G1WG33_9HYPH</name>
<reference evidence="2" key="1">
    <citation type="journal article" date="2013" name="Genome Biol.">
        <title>Comparative genomics of the core and accessory genomes of 48 Sinorhizobium strains comprising five genospecies.</title>
        <authorList>
            <person name="Sugawara M."/>
            <person name="Epstein B."/>
            <person name="Badgley B.D."/>
            <person name="Unno T."/>
            <person name="Xu L."/>
            <person name="Reese J."/>
            <person name="Gyaneshwar P."/>
            <person name="Denny R."/>
            <person name="Mudge J."/>
            <person name="Bharti A.K."/>
            <person name="Farmer A.D."/>
            <person name="May G.D."/>
            <person name="Woodward J.E."/>
            <person name="Medigue C."/>
            <person name="Vallenet D."/>
            <person name="Lajus A."/>
            <person name="Rouy Z."/>
            <person name="Martinez-Vaz B."/>
            <person name="Tiffin P."/>
            <person name="Young N.D."/>
            <person name="Sadowsky M.J."/>
        </authorList>
    </citation>
    <scope>NUCLEOTIDE SEQUENCE</scope>
    <source>
        <strain evidence="2">M1</strain>
    </source>
</reference>
<accession>A0A6G1WG33</accession>
<gene>
    <name evidence="2" type="ORF">GHJ91_05660</name>
</gene>
<dbReference type="SUPFAM" id="SSF55073">
    <property type="entry name" value="Nucleotide cyclase"/>
    <property type="match status" value="1"/>
</dbReference>
<feature type="domain" description="Guanylate cyclase" evidence="1">
    <location>
        <begin position="17"/>
        <end position="47"/>
    </location>
</feature>
<sequence length="60" mass="6647">MVEPRKNRGWSGAHRNRIGLHSGEVVVGNTGHARRLEYTIIGDTVNVVGWRGLLGEPRLT</sequence>
<dbReference type="AlphaFoldDB" id="A0A6G1WG33"/>
<dbReference type="GO" id="GO:0004016">
    <property type="term" value="F:adenylate cyclase activity"/>
    <property type="evidence" value="ECO:0007669"/>
    <property type="project" value="UniProtKB-ARBA"/>
</dbReference>
<evidence type="ECO:0000313" key="2">
    <source>
        <dbReference type="EMBL" id="MQW68679.1"/>
    </source>
</evidence>
<organism evidence="2">
    <name type="scientific">Sinorhizobium medicae</name>
    <dbReference type="NCBI Taxonomy" id="110321"/>
    <lineage>
        <taxon>Bacteria</taxon>
        <taxon>Pseudomonadati</taxon>
        <taxon>Pseudomonadota</taxon>
        <taxon>Alphaproteobacteria</taxon>
        <taxon>Hyphomicrobiales</taxon>
        <taxon>Rhizobiaceae</taxon>
        <taxon>Sinorhizobium/Ensifer group</taxon>
        <taxon>Sinorhizobium</taxon>
    </lineage>
</organism>